<name>A0AC59Y4T0_RANTA</name>
<gene>
    <name evidence="1" type="ORF">MRATA1EN22A_LOCUS1790</name>
</gene>
<accession>A0AC59Y4T0</accession>
<protein>
    <submittedName>
        <fullName evidence="1">Uncharacterized protein</fullName>
    </submittedName>
</protein>
<dbReference type="EMBL" id="OX596094">
    <property type="protein sequence ID" value="CAM9385989.1"/>
    <property type="molecule type" value="Genomic_DNA"/>
</dbReference>
<dbReference type="Proteomes" id="UP001162501">
    <property type="component" value="Chromosome 10"/>
</dbReference>
<evidence type="ECO:0000313" key="2">
    <source>
        <dbReference type="Proteomes" id="UP001162501"/>
    </source>
</evidence>
<proteinExistence type="predicted"/>
<reference evidence="1" key="1">
    <citation type="submission" date="2023-05" db="EMBL/GenBank/DDBJ databases">
        <authorList>
            <consortium name="ELIXIR-Norway"/>
        </authorList>
    </citation>
    <scope>NUCLEOTIDE SEQUENCE</scope>
</reference>
<organism evidence="1 2">
    <name type="scientific">Rangifer tarandus platyrhynchus</name>
    <name type="common">Svalbard reindeer</name>
    <dbReference type="NCBI Taxonomy" id="3082113"/>
    <lineage>
        <taxon>Eukaryota</taxon>
        <taxon>Metazoa</taxon>
        <taxon>Chordata</taxon>
        <taxon>Craniata</taxon>
        <taxon>Vertebrata</taxon>
        <taxon>Euteleostomi</taxon>
        <taxon>Mammalia</taxon>
        <taxon>Eutheria</taxon>
        <taxon>Laurasiatheria</taxon>
        <taxon>Artiodactyla</taxon>
        <taxon>Ruminantia</taxon>
        <taxon>Pecora</taxon>
        <taxon>Cervidae</taxon>
        <taxon>Odocoileinae</taxon>
        <taxon>Rangifer</taxon>
    </lineage>
</organism>
<sequence>MCSLVSLVTPASEPSASTLKRHSLCAKPYSITHLMQKGSTGVMTSISAPLRLLDHPQETVVFLTIPKRYVTCAEYKVLVQAPPTGILSARWCQLSPGFLPTGQSLGLTLVPSAHSRVSSQEGPHLHGSWPAKREKSLY</sequence>
<reference evidence="1" key="2">
    <citation type="submission" date="2025-03" db="EMBL/GenBank/DDBJ databases">
        <authorList>
            <consortium name="ELIXIR-Norway"/>
            <consortium name="Elixir Norway"/>
        </authorList>
    </citation>
    <scope>NUCLEOTIDE SEQUENCE</scope>
</reference>
<evidence type="ECO:0000313" key="1">
    <source>
        <dbReference type="EMBL" id="CAM9385989.1"/>
    </source>
</evidence>